<comment type="cofactor">
    <cofactor evidence="3">
        <name>FAD</name>
        <dbReference type="ChEBI" id="CHEBI:57692"/>
    </cofactor>
</comment>
<keyword evidence="3" id="KW-0285">Flavoprotein</keyword>
<organism evidence="5 6">
    <name type="scientific">Apolygus lucorum</name>
    <name type="common">Small green plant bug</name>
    <name type="synonym">Lygocoris lucorum</name>
    <dbReference type="NCBI Taxonomy" id="248454"/>
    <lineage>
        <taxon>Eukaryota</taxon>
        <taxon>Metazoa</taxon>
        <taxon>Ecdysozoa</taxon>
        <taxon>Arthropoda</taxon>
        <taxon>Hexapoda</taxon>
        <taxon>Insecta</taxon>
        <taxon>Pterygota</taxon>
        <taxon>Neoptera</taxon>
        <taxon>Paraneoptera</taxon>
        <taxon>Hemiptera</taxon>
        <taxon>Heteroptera</taxon>
        <taxon>Panheteroptera</taxon>
        <taxon>Cimicomorpha</taxon>
        <taxon>Miridae</taxon>
        <taxon>Mirini</taxon>
        <taxon>Apolygus</taxon>
    </lineage>
</organism>
<keyword evidence="6" id="KW-1185">Reference proteome</keyword>
<feature type="active site" description="Proton donor" evidence="2">
    <location>
        <position position="561"/>
    </location>
</feature>
<dbReference type="Pfam" id="PF05199">
    <property type="entry name" value="GMC_oxred_C"/>
    <property type="match status" value="1"/>
</dbReference>
<dbReference type="InterPro" id="IPR036188">
    <property type="entry name" value="FAD/NAD-bd_sf"/>
</dbReference>
<dbReference type="Gene3D" id="3.50.50.60">
    <property type="entry name" value="FAD/NAD(P)-binding domain"/>
    <property type="match status" value="1"/>
</dbReference>
<comment type="similarity">
    <text evidence="1">Belongs to the GMC oxidoreductase family.</text>
</comment>
<dbReference type="InterPro" id="IPR000172">
    <property type="entry name" value="GMC_OxRdtase_N"/>
</dbReference>
<comment type="caution">
    <text evidence="5">The sequence shown here is derived from an EMBL/GenBank/DDBJ whole genome shotgun (WGS) entry which is preliminary data.</text>
</comment>
<feature type="domain" description="Glucose-methanol-choline oxidoreductase N-terminal" evidence="4">
    <location>
        <begin position="316"/>
        <end position="330"/>
    </location>
</feature>
<evidence type="ECO:0000259" key="4">
    <source>
        <dbReference type="PROSITE" id="PS00624"/>
    </source>
</evidence>
<feature type="binding site" evidence="3">
    <location>
        <position position="279"/>
    </location>
    <ligand>
        <name>FAD</name>
        <dbReference type="ChEBI" id="CHEBI:57692"/>
    </ligand>
</feature>
<feature type="active site" description="Proton acceptor" evidence="2">
    <location>
        <position position="599"/>
    </location>
</feature>
<dbReference type="PROSITE" id="PS51257">
    <property type="entry name" value="PROKAR_LIPOPROTEIN"/>
    <property type="match status" value="1"/>
</dbReference>
<dbReference type="SUPFAM" id="SSF54373">
    <property type="entry name" value="FAD-linked reductases, C-terminal domain"/>
    <property type="match status" value="1"/>
</dbReference>
<accession>A0A6A4J754</accession>
<dbReference type="GO" id="GO:0050660">
    <property type="term" value="F:flavin adenine dinucleotide binding"/>
    <property type="evidence" value="ECO:0007669"/>
    <property type="project" value="InterPro"/>
</dbReference>
<dbReference type="SUPFAM" id="SSF51905">
    <property type="entry name" value="FAD/NAD(P)-binding domain"/>
    <property type="match status" value="1"/>
</dbReference>
<dbReference type="InterPro" id="IPR012132">
    <property type="entry name" value="GMC_OxRdtase"/>
</dbReference>
<dbReference type="Proteomes" id="UP000466442">
    <property type="component" value="Unassembled WGS sequence"/>
</dbReference>
<name>A0A6A4J754_APOLU</name>
<keyword evidence="3" id="KW-0274">FAD</keyword>
<dbReference type="Pfam" id="PF00732">
    <property type="entry name" value="GMC_oxred_N"/>
    <property type="match status" value="1"/>
</dbReference>
<dbReference type="PANTHER" id="PTHR11552">
    <property type="entry name" value="GLUCOSE-METHANOL-CHOLINE GMC OXIDOREDUCTASE"/>
    <property type="match status" value="1"/>
</dbReference>
<evidence type="ECO:0000313" key="6">
    <source>
        <dbReference type="Proteomes" id="UP000466442"/>
    </source>
</evidence>
<reference evidence="5" key="1">
    <citation type="journal article" date="2021" name="Mol. Ecol. Resour.">
        <title>Apolygus lucorum genome provides insights into omnivorousness and mesophyll feeding.</title>
        <authorList>
            <person name="Liu Y."/>
            <person name="Liu H."/>
            <person name="Wang H."/>
            <person name="Huang T."/>
            <person name="Liu B."/>
            <person name="Yang B."/>
            <person name="Yin L."/>
            <person name="Li B."/>
            <person name="Zhang Y."/>
            <person name="Zhang S."/>
            <person name="Jiang F."/>
            <person name="Zhang X."/>
            <person name="Ren Y."/>
            <person name="Wang B."/>
            <person name="Wang S."/>
            <person name="Lu Y."/>
            <person name="Wu K."/>
            <person name="Fan W."/>
            <person name="Wang G."/>
        </authorList>
    </citation>
    <scope>NUCLEOTIDE SEQUENCE</scope>
    <source>
        <strain evidence="5">12Hb</strain>
    </source>
</reference>
<evidence type="ECO:0000256" key="2">
    <source>
        <dbReference type="PIRSR" id="PIRSR000137-1"/>
    </source>
</evidence>
<sequence>MIVMRLHCVLLIASLIFTLGSCLIPDMNKLTYRIKRLKELPTTLFTTVQYRNKLPRTDTFDYIVVGSSPSGCVIANRLTEDNRTSVLVLEAGMEDNFVTDIPVLNPFMTLTDWSWNYDTQPTGDTCLGMTHERCPWPSGKGPGGGTILNAMIWTRGNRQDYDAWAALGNPGWSYDELLPYFTRSENTRIGQLSGSQYHGKTGPLNIEYPPFRTPLSQEYINAGKAFGFREVDYNDPRSHIGFSRIQATMKEGERVTAATAFLKPILWRPNLSISLNSQVTKILIDPATNIAYGVRYIRGPKEYEVFARNEVIVSAGAFGSPHLLMNSGIGHAEHLKSVGIKPIVDLPVGDNLQEHPGMHGLTFLVNSGVSIRLRQILENVVPAAATYIAKSKGILTSLGCEVISYVRTKYANFTTSSVTVPDVELLFVSSGMNTDNGILLRKSFGISDELYDYTYKPYNDRDAFMIWPMLLYPRSRGTVRLKDNNPLSKPIIQHGFFKEDIDLKTIVEAIKVAIMLSKTGPLQKFGAQLIRTPFPTCRFIPFGTDEYWECAVRTMSTQFHHQSGTCSLGTVVDERLRVRGVRGLRVADCSIMPLIPGAHTQAPAYMIGEKAADLIREDEYINNVIR</sequence>
<dbReference type="PROSITE" id="PS00624">
    <property type="entry name" value="GMC_OXRED_2"/>
    <property type="match status" value="1"/>
</dbReference>
<dbReference type="GO" id="GO:0016614">
    <property type="term" value="F:oxidoreductase activity, acting on CH-OH group of donors"/>
    <property type="evidence" value="ECO:0007669"/>
    <property type="project" value="InterPro"/>
</dbReference>
<dbReference type="InterPro" id="IPR007867">
    <property type="entry name" value="GMC_OxRtase_C"/>
</dbReference>
<evidence type="ECO:0000256" key="1">
    <source>
        <dbReference type="ARBA" id="ARBA00010790"/>
    </source>
</evidence>
<dbReference type="PANTHER" id="PTHR11552:SF208">
    <property type="entry name" value="RE36204P-RELATED"/>
    <property type="match status" value="1"/>
</dbReference>
<evidence type="ECO:0000256" key="3">
    <source>
        <dbReference type="PIRSR" id="PIRSR000137-2"/>
    </source>
</evidence>
<evidence type="ECO:0000313" key="5">
    <source>
        <dbReference type="EMBL" id="KAF6198915.1"/>
    </source>
</evidence>
<gene>
    <name evidence="5" type="ORF">GE061_006938</name>
</gene>
<protein>
    <recommendedName>
        <fullName evidence="4">Glucose-methanol-choline oxidoreductase N-terminal domain-containing protein</fullName>
    </recommendedName>
</protein>
<dbReference type="OrthoDB" id="269227at2759"/>
<dbReference type="EMBL" id="WIXP02000015">
    <property type="protein sequence ID" value="KAF6198915.1"/>
    <property type="molecule type" value="Genomic_DNA"/>
</dbReference>
<dbReference type="PIRSF" id="PIRSF000137">
    <property type="entry name" value="Alcohol_oxidase"/>
    <property type="match status" value="1"/>
</dbReference>
<proteinExistence type="inferred from homology"/>
<dbReference type="AlphaFoldDB" id="A0A6A4J754"/>
<dbReference type="Gene3D" id="3.30.560.10">
    <property type="entry name" value="Glucose Oxidase, domain 3"/>
    <property type="match status" value="1"/>
</dbReference>